<evidence type="ECO:0000313" key="2">
    <source>
        <dbReference type="EMBL" id="PFX23438.1"/>
    </source>
</evidence>
<feature type="region of interest" description="Disordered" evidence="1">
    <location>
        <begin position="81"/>
        <end position="100"/>
    </location>
</feature>
<gene>
    <name evidence="2" type="ORF">AWC38_SpisGene11997</name>
</gene>
<evidence type="ECO:0000313" key="3">
    <source>
        <dbReference type="Proteomes" id="UP000225706"/>
    </source>
</evidence>
<dbReference type="AlphaFoldDB" id="A0A2B4S4F5"/>
<accession>A0A2B4S4F5</accession>
<reference evidence="3" key="1">
    <citation type="journal article" date="2017" name="bioRxiv">
        <title>Comparative analysis of the genomes of Stylophora pistillata and Acropora digitifera provides evidence for extensive differences between species of corals.</title>
        <authorList>
            <person name="Voolstra C.R."/>
            <person name="Li Y."/>
            <person name="Liew Y.J."/>
            <person name="Baumgarten S."/>
            <person name="Zoccola D."/>
            <person name="Flot J.-F."/>
            <person name="Tambutte S."/>
            <person name="Allemand D."/>
            <person name="Aranda M."/>
        </authorList>
    </citation>
    <scope>NUCLEOTIDE SEQUENCE [LARGE SCALE GENOMIC DNA]</scope>
</reference>
<dbReference type="Proteomes" id="UP000225706">
    <property type="component" value="Unassembled WGS sequence"/>
</dbReference>
<sequence length="110" mass="12368">MTSSHICHTKWSIMAGCRLTGGFIRRNPKFLACFQVARRKVQSKAARNLVELETVYNERKCFINGNWCELSVGDHDEYNDSLSETEAVESTDDTTSNTTYPLVQAPSVSC</sequence>
<protein>
    <submittedName>
        <fullName evidence="2">Uncharacterized protein</fullName>
    </submittedName>
</protein>
<proteinExistence type="predicted"/>
<dbReference type="OrthoDB" id="409330at2759"/>
<evidence type="ECO:0000256" key="1">
    <source>
        <dbReference type="SAM" id="MobiDB-lite"/>
    </source>
</evidence>
<name>A0A2B4S4F5_STYPI</name>
<comment type="caution">
    <text evidence="2">The sequence shown here is derived from an EMBL/GenBank/DDBJ whole genome shotgun (WGS) entry which is preliminary data.</text>
</comment>
<dbReference type="EMBL" id="LSMT01000207">
    <property type="protein sequence ID" value="PFX23438.1"/>
    <property type="molecule type" value="Genomic_DNA"/>
</dbReference>
<keyword evidence="3" id="KW-1185">Reference proteome</keyword>
<organism evidence="2 3">
    <name type="scientific">Stylophora pistillata</name>
    <name type="common">Smooth cauliflower coral</name>
    <dbReference type="NCBI Taxonomy" id="50429"/>
    <lineage>
        <taxon>Eukaryota</taxon>
        <taxon>Metazoa</taxon>
        <taxon>Cnidaria</taxon>
        <taxon>Anthozoa</taxon>
        <taxon>Hexacorallia</taxon>
        <taxon>Scleractinia</taxon>
        <taxon>Astrocoeniina</taxon>
        <taxon>Pocilloporidae</taxon>
        <taxon>Stylophora</taxon>
    </lineage>
</organism>